<evidence type="ECO:0000259" key="1">
    <source>
        <dbReference type="PROSITE" id="PS50943"/>
    </source>
</evidence>
<organism evidence="2 3">
    <name type="scientific">Caballeronia mineralivorans PML1(12)</name>
    <dbReference type="NCBI Taxonomy" id="908627"/>
    <lineage>
        <taxon>Bacteria</taxon>
        <taxon>Pseudomonadati</taxon>
        <taxon>Pseudomonadota</taxon>
        <taxon>Betaproteobacteria</taxon>
        <taxon>Burkholderiales</taxon>
        <taxon>Burkholderiaceae</taxon>
        <taxon>Caballeronia</taxon>
    </lineage>
</organism>
<feature type="domain" description="HTH cro/C1-type" evidence="1">
    <location>
        <begin position="8"/>
        <end position="61"/>
    </location>
</feature>
<proteinExistence type="predicted"/>
<accession>A0A0J1CWI0</accession>
<dbReference type="OrthoDB" id="7011085at2"/>
<comment type="caution">
    <text evidence="2">The sequence shown here is derived from an EMBL/GenBank/DDBJ whole genome shotgun (WGS) entry which is preliminary data.</text>
</comment>
<reference evidence="2 3" key="1">
    <citation type="journal article" date="2015" name="Genome Announc.">
        <title>Draft Genome Sequence of Burkholderia sp. Strain PML1(12), an Ectomycorrhizosphere-Inhabiting Bacterium with Effective Mineral-Weathering Ability.</title>
        <authorList>
            <person name="Uroz S."/>
            <person name="Oger P."/>
        </authorList>
    </citation>
    <scope>NUCLEOTIDE SEQUENCE [LARGE SCALE GENOMIC DNA]</scope>
    <source>
        <strain evidence="3">PML1(12)</strain>
    </source>
</reference>
<name>A0A0J1CWI0_9BURK</name>
<dbReference type="EMBL" id="AEJF01000113">
    <property type="protein sequence ID" value="KLU24932.1"/>
    <property type="molecule type" value="Genomic_DNA"/>
</dbReference>
<dbReference type="SUPFAM" id="SSF47413">
    <property type="entry name" value="lambda repressor-like DNA-binding domains"/>
    <property type="match status" value="1"/>
</dbReference>
<dbReference type="Gene3D" id="1.10.260.40">
    <property type="entry name" value="lambda repressor-like DNA-binding domains"/>
    <property type="match status" value="1"/>
</dbReference>
<protein>
    <submittedName>
        <fullName evidence="2">XRE family transcriptional regulator</fullName>
    </submittedName>
</protein>
<dbReference type="InterPro" id="IPR010982">
    <property type="entry name" value="Lambda_DNA-bd_dom_sf"/>
</dbReference>
<dbReference type="PATRIC" id="fig|908627.4.peg.3926"/>
<dbReference type="PROSITE" id="PS50943">
    <property type="entry name" value="HTH_CROC1"/>
    <property type="match status" value="1"/>
</dbReference>
<dbReference type="SMART" id="SM00530">
    <property type="entry name" value="HTH_XRE"/>
    <property type="match status" value="1"/>
</dbReference>
<dbReference type="CDD" id="cd00093">
    <property type="entry name" value="HTH_XRE"/>
    <property type="match status" value="1"/>
</dbReference>
<keyword evidence="3" id="KW-1185">Reference proteome</keyword>
<sequence length="121" mass="13321">MDNFPIRLKQERRRLRMNQTELANAGGVQKQAQFTYEKGLRYPDASYLAGIAEVGVDVLYLLTGRTSDPATLALNGDEERLLASYRELKLREKRGVLALVGAIIGTPPEGEVDVEDAAASE</sequence>
<dbReference type="GO" id="GO:0003677">
    <property type="term" value="F:DNA binding"/>
    <property type="evidence" value="ECO:0007669"/>
    <property type="project" value="InterPro"/>
</dbReference>
<evidence type="ECO:0000313" key="3">
    <source>
        <dbReference type="Proteomes" id="UP000035963"/>
    </source>
</evidence>
<dbReference type="AlphaFoldDB" id="A0A0J1CWI0"/>
<gene>
    <name evidence="2" type="ORF">EOS_17535</name>
</gene>
<evidence type="ECO:0000313" key="2">
    <source>
        <dbReference type="EMBL" id="KLU24932.1"/>
    </source>
</evidence>
<dbReference type="Proteomes" id="UP000035963">
    <property type="component" value="Unassembled WGS sequence"/>
</dbReference>
<dbReference type="InterPro" id="IPR001387">
    <property type="entry name" value="Cro/C1-type_HTH"/>
</dbReference>